<dbReference type="PATRIC" id="fig|1423783.4.peg.1860"/>
<dbReference type="OrthoDB" id="2313962at2"/>
<evidence type="ECO:0000313" key="2">
    <source>
        <dbReference type="Proteomes" id="UP000051922"/>
    </source>
</evidence>
<organism evidence="1 2">
    <name type="scientific">Lacticaseibacillus pantheris DSM 15945 = JCM 12539 = NBRC 106106</name>
    <dbReference type="NCBI Taxonomy" id="1423783"/>
    <lineage>
        <taxon>Bacteria</taxon>
        <taxon>Bacillati</taxon>
        <taxon>Bacillota</taxon>
        <taxon>Bacilli</taxon>
        <taxon>Lactobacillales</taxon>
        <taxon>Lactobacillaceae</taxon>
        <taxon>Lacticaseibacillus</taxon>
    </lineage>
</organism>
<dbReference type="NCBIfam" id="TIGR01669">
    <property type="entry name" value="phage_XkdX"/>
    <property type="match status" value="1"/>
</dbReference>
<dbReference type="InterPro" id="IPR010022">
    <property type="entry name" value="XkdX"/>
</dbReference>
<evidence type="ECO:0000313" key="1">
    <source>
        <dbReference type="EMBL" id="KRL85341.1"/>
    </source>
</evidence>
<comment type="caution">
    <text evidence="1">The sequence shown here is derived from an EMBL/GenBank/DDBJ whole genome shotgun (WGS) entry which is preliminary data.</text>
</comment>
<name>A0A0R1TW20_9LACO</name>
<dbReference type="EMBL" id="AZFJ01000053">
    <property type="protein sequence ID" value="KRL85341.1"/>
    <property type="molecule type" value="Genomic_DNA"/>
</dbReference>
<evidence type="ECO:0008006" key="3">
    <source>
        <dbReference type="Google" id="ProtNLM"/>
    </source>
</evidence>
<dbReference type="RefSeq" id="WP_054651822.1">
    <property type="nucleotide sequence ID" value="NZ_AZFJ01000053.1"/>
</dbReference>
<protein>
    <recommendedName>
        <fullName evidence="3">XkdX family protein</fullName>
    </recommendedName>
</protein>
<gene>
    <name evidence="1" type="ORF">FC50_GL001815</name>
</gene>
<dbReference type="AlphaFoldDB" id="A0A0R1TW20"/>
<sequence length="68" mass="7239">MTYPDFNAIKYFYGLKLWTDDMVGQAVNFKVITADQYKALTGKDYAAATSEAPVATSAAPDNAAPAAS</sequence>
<accession>A0A0R1TW20</accession>
<reference evidence="1 2" key="1">
    <citation type="journal article" date="2015" name="Genome Announc.">
        <title>Expanding the biotechnology potential of lactobacilli through comparative genomics of 213 strains and associated genera.</title>
        <authorList>
            <person name="Sun Z."/>
            <person name="Harris H.M."/>
            <person name="McCann A."/>
            <person name="Guo C."/>
            <person name="Argimon S."/>
            <person name="Zhang W."/>
            <person name="Yang X."/>
            <person name="Jeffery I.B."/>
            <person name="Cooney J.C."/>
            <person name="Kagawa T.F."/>
            <person name="Liu W."/>
            <person name="Song Y."/>
            <person name="Salvetti E."/>
            <person name="Wrobel A."/>
            <person name="Rasinkangas P."/>
            <person name="Parkhill J."/>
            <person name="Rea M.C."/>
            <person name="O'Sullivan O."/>
            <person name="Ritari J."/>
            <person name="Douillard F.P."/>
            <person name="Paul Ross R."/>
            <person name="Yang R."/>
            <person name="Briner A.E."/>
            <person name="Felis G.E."/>
            <person name="de Vos W.M."/>
            <person name="Barrangou R."/>
            <person name="Klaenhammer T.R."/>
            <person name="Caufield P.W."/>
            <person name="Cui Y."/>
            <person name="Zhang H."/>
            <person name="O'Toole P.W."/>
        </authorList>
    </citation>
    <scope>NUCLEOTIDE SEQUENCE [LARGE SCALE GENOMIC DNA]</scope>
    <source>
        <strain evidence="1 2">DSM 15945</strain>
    </source>
</reference>
<proteinExistence type="predicted"/>
<dbReference type="Proteomes" id="UP000051922">
    <property type="component" value="Unassembled WGS sequence"/>
</dbReference>
<keyword evidence="2" id="KW-1185">Reference proteome</keyword>
<dbReference type="Pfam" id="PF09693">
    <property type="entry name" value="Phage_XkdX"/>
    <property type="match status" value="1"/>
</dbReference>
<dbReference type="STRING" id="1423783.FC50_GL001815"/>